<evidence type="ECO:0000256" key="1">
    <source>
        <dbReference type="ARBA" id="ARBA00001947"/>
    </source>
</evidence>
<keyword evidence="10 15" id="KW-0862">Zinc</keyword>
<comment type="catalytic activity">
    <reaction evidence="16">
        <text>a (3R)-hydroxyacyl-[ACP] = a (2E)-enoyl-[ACP] + H2O</text>
        <dbReference type="Rhea" id="RHEA:13097"/>
        <dbReference type="Rhea" id="RHEA-COMP:9925"/>
        <dbReference type="Rhea" id="RHEA-COMP:9945"/>
        <dbReference type="ChEBI" id="CHEBI:15377"/>
        <dbReference type="ChEBI" id="CHEBI:78784"/>
        <dbReference type="ChEBI" id="CHEBI:78827"/>
        <dbReference type="EC" id="4.2.1.59"/>
    </reaction>
</comment>
<comment type="cofactor">
    <cofactor evidence="1 15">
        <name>Zn(2+)</name>
        <dbReference type="ChEBI" id="CHEBI:29105"/>
    </cofactor>
</comment>
<keyword evidence="12 16" id="KW-0456">Lyase</keyword>
<dbReference type="NCBIfam" id="NF009667">
    <property type="entry name" value="PRK13188.1"/>
    <property type="match status" value="1"/>
</dbReference>
<dbReference type="Pfam" id="PF03331">
    <property type="entry name" value="LpxC"/>
    <property type="match status" value="2"/>
</dbReference>
<evidence type="ECO:0000256" key="12">
    <source>
        <dbReference type="ARBA" id="ARBA00023239"/>
    </source>
</evidence>
<dbReference type="InterPro" id="IPR011334">
    <property type="entry name" value="UDP-acyl_GlcNac_deAcase_C"/>
</dbReference>
<dbReference type="HAMAP" id="MF_00388">
    <property type="entry name" value="LpxC"/>
    <property type="match status" value="1"/>
</dbReference>
<dbReference type="Gene3D" id="3.10.129.10">
    <property type="entry name" value="Hotdog Thioesterase"/>
    <property type="match status" value="1"/>
</dbReference>
<keyword evidence="7 15" id="KW-0441">Lipid A biosynthesis</keyword>
<dbReference type="Gene3D" id="3.30.1700.10">
    <property type="entry name" value="lpxc deacetylase, domain 2"/>
    <property type="match status" value="1"/>
</dbReference>
<sequence>MSHKQRTLKAPVVFRGKGLHTGLDVTMTINPADSGCGIRFRRIDLEGQPFVDALAENVVDTSRGTTIEKKGVRIGTIEHVMAALWGSGVDNAQIDIDAPETPILDGSALPFVEAIASAGTVEQPADRVYFHITEKTVYSIPERGVEIVAYPDDEFSVNVNVDFNSKIIGNQYARLDRMEDFAEQIAPCRTFVFLHELEPLINNNLIKGGDLDNAIVIVENRISDEELDRLSKIFDKRDVQVNEGYLNNLRLRFPNEPSRHKLLDMIGDLALIGQRIRGRIVAYKPGHAANTEFAKMIRKEIKRGGTRPMFRIDPAAKPLYDINQIKRLLPHRPPFLLVDKVMHLDSEHVVGFKNVTMNEPFFVGHFPDEPVMPGVLIVEAMAQCGGILALSSVPDPENYSTYFLKIDGVKFRDKVVPGDTLQFELTLAEPIRRGIVLMEAKAFVGNRFVTEALLMAQIAKNRVG</sequence>
<comment type="catalytic activity">
    <reaction evidence="13 15">
        <text>a UDP-3-O-[(3R)-3-hydroxyacyl]-N-acetyl-alpha-D-glucosamine + H2O = a UDP-3-O-[(3R)-3-hydroxyacyl]-alpha-D-glucosamine + acetate</text>
        <dbReference type="Rhea" id="RHEA:67816"/>
        <dbReference type="ChEBI" id="CHEBI:15377"/>
        <dbReference type="ChEBI" id="CHEBI:30089"/>
        <dbReference type="ChEBI" id="CHEBI:137740"/>
        <dbReference type="ChEBI" id="CHEBI:173225"/>
        <dbReference type="EC" id="3.5.1.108"/>
    </reaction>
</comment>
<reference evidence="17" key="1">
    <citation type="journal article" date="2022" name="Cell">
        <title>Design, construction, and in vivo augmentation of a complex gut microbiome.</title>
        <authorList>
            <person name="Cheng A.G."/>
            <person name="Ho P.Y."/>
            <person name="Aranda-Diaz A."/>
            <person name="Jain S."/>
            <person name="Yu F.B."/>
            <person name="Meng X."/>
            <person name="Wang M."/>
            <person name="Iakiviak M."/>
            <person name="Nagashima K."/>
            <person name="Zhao A."/>
            <person name="Murugkar P."/>
            <person name="Patil A."/>
            <person name="Atabakhsh K."/>
            <person name="Weakley A."/>
            <person name="Yan J."/>
            <person name="Brumbaugh A.R."/>
            <person name="Higginbottom S."/>
            <person name="Dimas A."/>
            <person name="Shiver A.L."/>
            <person name="Deutschbauer A."/>
            <person name="Neff N."/>
            <person name="Sonnenburg J.L."/>
            <person name="Huang K.C."/>
            <person name="Fischbach M.A."/>
        </authorList>
    </citation>
    <scope>NUCLEOTIDE SEQUENCE</scope>
    <source>
        <strain evidence="17">AP11</strain>
    </source>
</reference>
<dbReference type="InterPro" id="IPR029069">
    <property type="entry name" value="HotDog_dom_sf"/>
</dbReference>
<accession>A0ABY5UZ24</accession>
<evidence type="ECO:0000256" key="2">
    <source>
        <dbReference type="ARBA" id="ARBA00002923"/>
    </source>
</evidence>
<comment type="function">
    <text evidence="2 15">Catalyzes the hydrolysis of UDP-3-O-myristoyl-N-acetylglucosamine to form UDP-3-O-myristoylglucosamine and acetate, the committed step in lipid A biosynthesis.</text>
</comment>
<dbReference type="SUPFAM" id="SSF54637">
    <property type="entry name" value="Thioesterase/thiol ester dehydrase-isomerase"/>
    <property type="match status" value="1"/>
</dbReference>
<dbReference type="GeneID" id="82891975"/>
<dbReference type="CDD" id="cd01288">
    <property type="entry name" value="FabZ"/>
    <property type="match status" value="1"/>
</dbReference>
<feature type="binding site" evidence="15">
    <location>
        <position position="264"/>
    </location>
    <ligand>
        <name>Zn(2+)</name>
        <dbReference type="ChEBI" id="CHEBI:29105"/>
    </ligand>
</feature>
<evidence type="ECO:0000256" key="4">
    <source>
        <dbReference type="ARBA" id="ARBA00005002"/>
    </source>
</evidence>
<evidence type="ECO:0000256" key="15">
    <source>
        <dbReference type="HAMAP-Rule" id="MF_00388"/>
    </source>
</evidence>
<evidence type="ECO:0000256" key="9">
    <source>
        <dbReference type="ARBA" id="ARBA00022801"/>
    </source>
</evidence>
<dbReference type="PANTHER" id="PTHR33694:SF1">
    <property type="entry name" value="UDP-3-O-ACYL-N-ACETYLGLUCOSAMINE DEACETYLASE 1, MITOCHONDRIAL-RELATED"/>
    <property type="match status" value="1"/>
</dbReference>
<dbReference type="NCBIfam" id="TIGR00325">
    <property type="entry name" value="lpxC"/>
    <property type="match status" value="1"/>
</dbReference>
<dbReference type="Proteomes" id="UP001059295">
    <property type="component" value="Chromosome"/>
</dbReference>
<name>A0ABY5UZ24_9BACT</name>
<dbReference type="InterPro" id="IPR020568">
    <property type="entry name" value="Ribosomal_Su5_D2-typ_SF"/>
</dbReference>
<evidence type="ECO:0000256" key="16">
    <source>
        <dbReference type="HAMAP-Rule" id="MF_00406"/>
    </source>
</evidence>
<keyword evidence="11 15" id="KW-0443">Lipid metabolism</keyword>
<comment type="similarity">
    <text evidence="15">Belongs to the LpxC family.</text>
</comment>
<gene>
    <name evidence="15" type="primary">lpxC</name>
    <name evidence="16" type="synonym">fabZ</name>
    <name evidence="17" type="ORF">NQ491_09535</name>
</gene>
<protein>
    <recommendedName>
        <fullName evidence="15 16">Multifunctional fusion protein</fullName>
    </recommendedName>
    <domain>
        <recommendedName>
            <fullName evidence="16">3-hydroxyacyl-[acyl-carrier-protein] dehydratase FabZ</fullName>
            <ecNumber evidence="16">4.2.1.59</ecNumber>
        </recommendedName>
        <alternativeName>
            <fullName evidence="16">(3R)-hydroxymyristoyl-[acyl-carrier-protein] dehydratase</fullName>
        </alternativeName>
        <alternativeName>
            <fullName evidence="16">Beta-hydroxyacyl-ACP dehydratase</fullName>
            <shortName evidence="16">(3R)-hydroxymyristoyl-ACP dehydrase</shortName>
        </alternativeName>
    </domain>
    <domain>
        <recommendedName>
            <fullName evidence="15">UDP-3-O-acyl-N-acetylglucosamine deacetylase</fullName>
            <shortName evidence="15">UDP-3-O-acyl-GlcNAc deacetylase</shortName>
            <ecNumber evidence="15">3.5.1.108</ecNumber>
        </recommendedName>
        <alternativeName>
            <fullName evidence="15">UDP-3-O-[R-3-hydroxymyristoyl]-N-acetylglucosamine deacetylase</fullName>
        </alternativeName>
    </domain>
</protein>
<evidence type="ECO:0000256" key="6">
    <source>
        <dbReference type="ARBA" id="ARBA00022516"/>
    </source>
</evidence>
<proteinExistence type="inferred from homology"/>
<evidence type="ECO:0000256" key="11">
    <source>
        <dbReference type="ARBA" id="ARBA00023098"/>
    </source>
</evidence>
<dbReference type="EC" id="3.5.1.108" evidence="15"/>
<evidence type="ECO:0000256" key="8">
    <source>
        <dbReference type="ARBA" id="ARBA00022723"/>
    </source>
</evidence>
<dbReference type="NCBIfam" id="TIGR01750">
    <property type="entry name" value="fabZ"/>
    <property type="match status" value="1"/>
</dbReference>
<comment type="function">
    <text evidence="14 16">Involved in unsaturated fatty acids biosynthesis. Catalyzes the dehydration of short chain beta-hydroxyacyl-ACPs and long chain saturated and unsaturated beta-hydroxyacyl-ACPs.</text>
</comment>
<comment type="similarity">
    <text evidence="16">Belongs to the thioester dehydratase family. FabZ subfamily.</text>
</comment>
<feature type="binding site" evidence="15">
    <location>
        <position position="260"/>
    </location>
    <ligand>
        <name>Zn(2+)</name>
        <dbReference type="ChEBI" id="CHEBI:29105"/>
    </ligand>
</feature>
<dbReference type="Gene3D" id="3.30.230.20">
    <property type="entry name" value="lpxc deacetylase, domain 1"/>
    <property type="match status" value="1"/>
</dbReference>
<dbReference type="EC" id="4.2.1.59" evidence="16"/>
<keyword evidence="6 15" id="KW-0444">Lipid biosynthesis</keyword>
<keyword evidence="9 15" id="KW-0378">Hydrolase</keyword>
<evidence type="ECO:0000256" key="10">
    <source>
        <dbReference type="ARBA" id="ARBA00022833"/>
    </source>
</evidence>
<dbReference type="HAMAP" id="MF_00406">
    <property type="entry name" value="FabZ"/>
    <property type="match status" value="1"/>
</dbReference>
<dbReference type="RefSeq" id="WP_019245797.1">
    <property type="nucleotide sequence ID" value="NZ_CAPH01000009.1"/>
</dbReference>
<dbReference type="InterPro" id="IPR015870">
    <property type="entry name" value="UDP-acyl_N-AcGlcN_deAcase_N"/>
</dbReference>
<feature type="binding site" evidence="15">
    <location>
        <position position="79"/>
    </location>
    <ligand>
        <name>Zn(2+)</name>
        <dbReference type="ChEBI" id="CHEBI:29105"/>
    </ligand>
</feature>
<evidence type="ECO:0000256" key="3">
    <source>
        <dbReference type="ARBA" id="ARBA00004496"/>
    </source>
</evidence>
<organism evidence="17 18">
    <name type="scientific">Alistipes ihumii AP11</name>
    <dbReference type="NCBI Taxonomy" id="1211813"/>
    <lineage>
        <taxon>Bacteria</taxon>
        <taxon>Pseudomonadati</taxon>
        <taxon>Bacteroidota</taxon>
        <taxon>Bacteroidia</taxon>
        <taxon>Bacteroidales</taxon>
        <taxon>Rikenellaceae</taxon>
        <taxon>Alistipes</taxon>
    </lineage>
</organism>
<keyword evidence="5 16" id="KW-0963">Cytoplasm</keyword>
<dbReference type="PANTHER" id="PTHR33694">
    <property type="entry name" value="UDP-3-O-ACYL-N-ACETYLGLUCOSAMINE DEACETYLASE 1, MITOCHONDRIAL-RELATED"/>
    <property type="match status" value="1"/>
</dbReference>
<dbReference type="InterPro" id="IPR013114">
    <property type="entry name" value="FabA_FabZ"/>
</dbReference>
<dbReference type="InterPro" id="IPR010084">
    <property type="entry name" value="FabZ"/>
</dbReference>
<evidence type="ECO:0000256" key="14">
    <source>
        <dbReference type="ARBA" id="ARBA00025049"/>
    </source>
</evidence>
<keyword evidence="18" id="KW-1185">Reference proteome</keyword>
<feature type="active site" description="Proton donor" evidence="15">
    <location>
        <position position="287"/>
    </location>
</feature>
<dbReference type="SUPFAM" id="SSF54211">
    <property type="entry name" value="Ribosomal protein S5 domain 2-like"/>
    <property type="match status" value="2"/>
</dbReference>
<comment type="pathway">
    <text evidence="4 15">Glycolipid biosynthesis; lipid IV(A) biosynthesis; lipid IV(A) from (3R)-3-hydroxytetradecanoyl-[acyl-carrier-protein] and UDP-N-acetyl-alpha-D-glucosamine: step 2/6.</text>
</comment>
<keyword evidence="8 15" id="KW-0479">Metal-binding</keyword>
<evidence type="ECO:0000256" key="7">
    <source>
        <dbReference type="ARBA" id="ARBA00022556"/>
    </source>
</evidence>
<dbReference type="Pfam" id="PF07977">
    <property type="entry name" value="FabA"/>
    <property type="match status" value="1"/>
</dbReference>
<feature type="active site" evidence="16">
    <location>
        <position position="365"/>
    </location>
</feature>
<evidence type="ECO:0000313" key="18">
    <source>
        <dbReference type="Proteomes" id="UP001059295"/>
    </source>
</evidence>
<evidence type="ECO:0000256" key="13">
    <source>
        <dbReference type="ARBA" id="ARBA00024535"/>
    </source>
</evidence>
<dbReference type="EMBL" id="CP102294">
    <property type="protein sequence ID" value="UWN56883.1"/>
    <property type="molecule type" value="Genomic_DNA"/>
</dbReference>
<comment type="subcellular location">
    <subcellularLocation>
        <location evidence="3 16">Cytoplasm</location>
    </subcellularLocation>
</comment>
<dbReference type="InterPro" id="IPR004463">
    <property type="entry name" value="UDP-acyl_GlcNac_deAcase"/>
</dbReference>
<evidence type="ECO:0000256" key="5">
    <source>
        <dbReference type="ARBA" id="ARBA00022490"/>
    </source>
</evidence>
<dbReference type="NCBIfam" id="NF000582">
    <property type="entry name" value="PRK00006.1"/>
    <property type="match status" value="1"/>
</dbReference>
<evidence type="ECO:0000313" key="17">
    <source>
        <dbReference type="EMBL" id="UWN56883.1"/>
    </source>
</evidence>